<name>A0AC61R9N1_9FIRM</name>
<proteinExistence type="predicted"/>
<dbReference type="EMBL" id="SRYG01000004">
    <property type="protein sequence ID" value="TGY66772.1"/>
    <property type="molecule type" value="Genomic_DNA"/>
</dbReference>
<evidence type="ECO:0000313" key="1">
    <source>
        <dbReference type="EMBL" id="TGY66772.1"/>
    </source>
</evidence>
<sequence length="474" mass="51437">MRAISFAYNGTTRRVKLMKENKMGTMPVNRLLISMSIPMIISMLVQALYNVVDSMFVAQVSENALTAVSLAFPYQNLMIAVATGTGVGINALLSKSLGENDKKLVNKTGCNAVFLALASWAVFAILGLAFCRTFFQMQTGVAEIVDGGTAYLRICSVISIGLFVQIAFEKLLASTGRTTLTMFTQGTGAIINIVLDPIFIFGWFGMPAMGVAGAAIATVIGQLAGASLGIWLNHRYNDELHLSFQGFRPDTRVIKKIYSVGVPSILMASIGSVMTFGMNKILIGFSTTAAAVFGVYFKLQSFIFMPVFGLNNGLVPIVAYNYGARRPQRIIQTIKLSMVYATGMMALGFAAFQLFPQSLLSIFNASDTMLSIGIPALKIISLHFILAGYSIICSSTFQALGHGVLSLQMSLARQLVVLLPCAFVFAQTGVLDYVWLAFPIAELVSVAMGTLFLLRIFKHEIEPLRNNELVFETK</sequence>
<gene>
    <name evidence="1" type="ORF">E5336_03025</name>
</gene>
<dbReference type="Proteomes" id="UP000308836">
    <property type="component" value="Unassembled WGS sequence"/>
</dbReference>
<keyword evidence="2" id="KW-1185">Reference proteome</keyword>
<reference evidence="1" key="1">
    <citation type="submission" date="2019-04" db="EMBL/GenBank/DDBJ databases">
        <title>Microbes associate with the intestines of laboratory mice.</title>
        <authorList>
            <person name="Navarre W."/>
            <person name="Wong E."/>
            <person name="Huang K."/>
            <person name="Tropini C."/>
            <person name="Ng K."/>
            <person name="Yu B."/>
        </authorList>
    </citation>
    <scope>NUCLEOTIDE SEQUENCE</scope>
    <source>
        <strain evidence="1">NM09_H32</strain>
    </source>
</reference>
<comment type="caution">
    <text evidence="1">The sequence shown here is derived from an EMBL/GenBank/DDBJ whole genome shotgun (WGS) entry which is preliminary data.</text>
</comment>
<protein>
    <submittedName>
        <fullName evidence="1">MATE family efflux transporter</fullName>
    </submittedName>
</protein>
<evidence type="ECO:0000313" key="2">
    <source>
        <dbReference type="Proteomes" id="UP000308836"/>
    </source>
</evidence>
<accession>A0AC61R9N1</accession>
<organism evidence="1 2">
    <name type="scientific">Dubosiella muris</name>
    <dbReference type="NCBI Taxonomy" id="3038133"/>
    <lineage>
        <taxon>Bacteria</taxon>
        <taxon>Bacillati</taxon>
        <taxon>Bacillota</taxon>
        <taxon>Erysipelotrichia</taxon>
        <taxon>Erysipelotrichales</taxon>
        <taxon>Erysipelotrichaceae</taxon>
        <taxon>Dubosiella</taxon>
    </lineage>
</organism>